<sequence length="199" mass="21856">MNMMKWIFGGLAATVAILLLGYNGLVSKDTTVTAAMSQIQNQEQRRGDLIPNLVRTVQGYAAHEKGVFEAVTSARAQVGKLTMNVDAERLVADPALQKQLSDAQQSLSGALSRLIAVSENYPQLKADQGFLSLQSQIEGSENRIAVARRDYIEAVRTFNASIRKFPTVVFAGFFGFDKKPEFEVPAEKREVPVVDFSKS</sequence>
<comment type="similarity">
    <text evidence="2">Belongs to the LemA family.</text>
</comment>
<evidence type="ECO:0000256" key="5">
    <source>
        <dbReference type="ARBA" id="ARBA00023136"/>
    </source>
</evidence>
<organism evidence="6 7">
    <name type="scientific">Candidatus Kaiserbacteria bacterium RIFCSPHIGHO2_01_FULL_56_24</name>
    <dbReference type="NCBI Taxonomy" id="1798487"/>
    <lineage>
        <taxon>Bacteria</taxon>
        <taxon>Candidatus Kaiseribacteriota</taxon>
    </lineage>
</organism>
<proteinExistence type="inferred from homology"/>
<dbReference type="GO" id="GO:0016020">
    <property type="term" value="C:membrane"/>
    <property type="evidence" value="ECO:0007669"/>
    <property type="project" value="UniProtKB-SubCell"/>
</dbReference>
<comment type="subcellular location">
    <subcellularLocation>
        <location evidence="1">Membrane</location>
        <topology evidence="1">Single-pass membrane protein</topology>
    </subcellularLocation>
</comment>
<dbReference type="SUPFAM" id="SSF140478">
    <property type="entry name" value="LemA-like"/>
    <property type="match status" value="1"/>
</dbReference>
<evidence type="ECO:0000313" key="7">
    <source>
        <dbReference type="Proteomes" id="UP000176377"/>
    </source>
</evidence>
<reference evidence="6 7" key="1">
    <citation type="journal article" date="2016" name="Nat. Commun.">
        <title>Thousands of microbial genomes shed light on interconnected biogeochemical processes in an aquifer system.</title>
        <authorList>
            <person name="Anantharaman K."/>
            <person name="Brown C.T."/>
            <person name="Hug L.A."/>
            <person name="Sharon I."/>
            <person name="Castelle C.J."/>
            <person name="Probst A.J."/>
            <person name="Thomas B.C."/>
            <person name="Singh A."/>
            <person name="Wilkins M.J."/>
            <person name="Karaoz U."/>
            <person name="Brodie E.L."/>
            <person name="Williams K.H."/>
            <person name="Hubbard S.S."/>
            <person name="Banfield J.F."/>
        </authorList>
    </citation>
    <scope>NUCLEOTIDE SEQUENCE [LARGE SCALE GENOMIC DNA]</scope>
</reference>
<evidence type="ECO:0000256" key="3">
    <source>
        <dbReference type="ARBA" id="ARBA00022692"/>
    </source>
</evidence>
<dbReference type="AlphaFoldDB" id="A0A1F6DHF3"/>
<evidence type="ECO:0000256" key="1">
    <source>
        <dbReference type="ARBA" id="ARBA00004167"/>
    </source>
</evidence>
<dbReference type="Gene3D" id="1.20.1440.20">
    <property type="entry name" value="LemA-like domain"/>
    <property type="match status" value="1"/>
</dbReference>
<dbReference type="InterPro" id="IPR007156">
    <property type="entry name" value="MamQ_LemA"/>
</dbReference>
<gene>
    <name evidence="6" type="ORF">A2765_01470</name>
</gene>
<keyword evidence="3" id="KW-0812">Transmembrane</keyword>
<evidence type="ECO:0000313" key="6">
    <source>
        <dbReference type="EMBL" id="OGG60843.1"/>
    </source>
</evidence>
<dbReference type="Pfam" id="PF04011">
    <property type="entry name" value="LemA"/>
    <property type="match status" value="1"/>
</dbReference>
<keyword evidence="4" id="KW-1133">Transmembrane helix</keyword>
<dbReference type="Proteomes" id="UP000176377">
    <property type="component" value="Unassembled WGS sequence"/>
</dbReference>
<dbReference type="PANTHER" id="PTHR34478:SF2">
    <property type="entry name" value="MEMBRANE PROTEIN"/>
    <property type="match status" value="1"/>
</dbReference>
<keyword evidence="5" id="KW-0472">Membrane</keyword>
<name>A0A1F6DHF3_9BACT</name>
<dbReference type="PANTHER" id="PTHR34478">
    <property type="entry name" value="PROTEIN LEMA"/>
    <property type="match status" value="1"/>
</dbReference>
<dbReference type="InterPro" id="IPR023353">
    <property type="entry name" value="LemA-like_dom_sf"/>
</dbReference>
<evidence type="ECO:0008006" key="8">
    <source>
        <dbReference type="Google" id="ProtNLM"/>
    </source>
</evidence>
<comment type="caution">
    <text evidence="6">The sequence shown here is derived from an EMBL/GenBank/DDBJ whole genome shotgun (WGS) entry which is preliminary data.</text>
</comment>
<evidence type="ECO:0000256" key="4">
    <source>
        <dbReference type="ARBA" id="ARBA00022989"/>
    </source>
</evidence>
<dbReference type="EMBL" id="MFLA01000001">
    <property type="protein sequence ID" value="OGG60843.1"/>
    <property type="molecule type" value="Genomic_DNA"/>
</dbReference>
<accession>A0A1F6DHF3</accession>
<protein>
    <recommendedName>
        <fullName evidence="8">LemA family protein</fullName>
    </recommendedName>
</protein>
<evidence type="ECO:0000256" key="2">
    <source>
        <dbReference type="ARBA" id="ARBA00008854"/>
    </source>
</evidence>